<dbReference type="Gene3D" id="1.10.10.10">
    <property type="entry name" value="Winged helix-like DNA-binding domain superfamily/Winged helix DNA-binding domain"/>
    <property type="match status" value="1"/>
</dbReference>
<proteinExistence type="predicted"/>
<dbReference type="AlphaFoldDB" id="A0A964E0Z8"/>
<evidence type="ECO:0000259" key="1">
    <source>
        <dbReference type="PROSITE" id="PS50995"/>
    </source>
</evidence>
<dbReference type="InterPro" id="IPR000835">
    <property type="entry name" value="HTH_MarR-typ"/>
</dbReference>
<dbReference type="Pfam" id="PF01047">
    <property type="entry name" value="MarR"/>
    <property type="match status" value="1"/>
</dbReference>
<dbReference type="InterPro" id="IPR036388">
    <property type="entry name" value="WH-like_DNA-bd_sf"/>
</dbReference>
<reference evidence="2" key="2">
    <citation type="submission" date="2021-01" db="EMBL/GenBank/DDBJ databases">
        <authorList>
            <person name="Mieszkin S."/>
            <person name="Pouder E."/>
            <person name="Alain K."/>
        </authorList>
    </citation>
    <scope>NUCLEOTIDE SEQUENCE</scope>
    <source>
        <strain evidence="2">HW T2.11</strain>
    </source>
</reference>
<dbReference type="InterPro" id="IPR036390">
    <property type="entry name" value="WH_DNA-bd_sf"/>
</dbReference>
<comment type="caution">
    <text evidence="2">The sequence shown here is derived from an EMBL/GenBank/DDBJ whole genome shotgun (WGS) entry which is preliminary data.</text>
</comment>
<dbReference type="PROSITE" id="PS50995">
    <property type="entry name" value="HTH_MARR_2"/>
    <property type="match status" value="1"/>
</dbReference>
<feature type="domain" description="HTH marR-type" evidence="1">
    <location>
        <begin position="11"/>
        <end position="151"/>
    </location>
</feature>
<dbReference type="PANTHER" id="PTHR33164">
    <property type="entry name" value="TRANSCRIPTIONAL REGULATOR, MARR FAMILY"/>
    <property type="match status" value="1"/>
</dbReference>
<reference evidence="2" key="1">
    <citation type="journal article" date="2021" name="Microorganisms">
        <title>Acidisoma silvae sp. nov. and Acidisomacellulosilytica sp. nov., Two Acidophilic Bacteria Isolated from Decaying Wood, Hydrolyzing Cellulose and Producing Poly-3-hydroxybutyrate.</title>
        <authorList>
            <person name="Mieszkin S."/>
            <person name="Pouder E."/>
            <person name="Uroz S."/>
            <person name="Simon-Colin C."/>
            <person name="Alain K."/>
        </authorList>
    </citation>
    <scope>NUCLEOTIDE SEQUENCE</scope>
    <source>
        <strain evidence="2">HW T2.11</strain>
    </source>
</reference>
<dbReference type="SUPFAM" id="SSF46785">
    <property type="entry name" value="Winged helix' DNA-binding domain"/>
    <property type="match status" value="1"/>
</dbReference>
<accession>A0A964E0Z8</accession>
<dbReference type="Proteomes" id="UP000708298">
    <property type="component" value="Unassembled WGS sequence"/>
</dbReference>
<dbReference type="SMART" id="SM00347">
    <property type="entry name" value="HTH_MARR"/>
    <property type="match status" value="1"/>
</dbReference>
<dbReference type="GO" id="GO:0003700">
    <property type="term" value="F:DNA-binding transcription factor activity"/>
    <property type="evidence" value="ECO:0007669"/>
    <property type="project" value="InterPro"/>
</dbReference>
<keyword evidence="3" id="KW-1185">Reference proteome</keyword>
<dbReference type="PANTHER" id="PTHR33164:SF57">
    <property type="entry name" value="MARR-FAMILY TRANSCRIPTIONAL REGULATOR"/>
    <property type="match status" value="1"/>
</dbReference>
<dbReference type="GO" id="GO:0006950">
    <property type="term" value="P:response to stress"/>
    <property type="evidence" value="ECO:0007669"/>
    <property type="project" value="TreeGrafter"/>
</dbReference>
<organism evidence="2 3">
    <name type="scientific">Acidisoma silvae</name>
    <dbReference type="NCBI Taxonomy" id="2802396"/>
    <lineage>
        <taxon>Bacteria</taxon>
        <taxon>Pseudomonadati</taxon>
        <taxon>Pseudomonadota</taxon>
        <taxon>Alphaproteobacteria</taxon>
        <taxon>Acetobacterales</taxon>
        <taxon>Acidocellaceae</taxon>
        <taxon>Acidisoma</taxon>
    </lineage>
</organism>
<dbReference type="InterPro" id="IPR039422">
    <property type="entry name" value="MarR/SlyA-like"/>
</dbReference>
<evidence type="ECO:0000313" key="3">
    <source>
        <dbReference type="Proteomes" id="UP000708298"/>
    </source>
</evidence>
<sequence length="156" mass="17536">MSRKNVQNTLTSELLRKLHAAVLDIVAVINRPQGDEKLIREAAIPLERALFPLLILIERFGPIPIGELADRVGRDYTTVSRQVAKLDSLELVARQPRQADRRVTEAVIAPKGKEMADAVDAAREKMVRALLATWNVQDVHELVRLLEKFSSVLQQN</sequence>
<name>A0A964E0Z8_9PROT</name>
<protein>
    <submittedName>
        <fullName evidence="2">Winged helix-turn-helix transcriptional regulator</fullName>
    </submittedName>
</protein>
<dbReference type="RefSeq" id="WP_227323476.1">
    <property type="nucleotide sequence ID" value="NZ_JAESVB010000018.1"/>
</dbReference>
<dbReference type="EMBL" id="JAESVB010000018">
    <property type="protein sequence ID" value="MCB8877831.1"/>
    <property type="molecule type" value="Genomic_DNA"/>
</dbReference>
<evidence type="ECO:0000313" key="2">
    <source>
        <dbReference type="EMBL" id="MCB8877831.1"/>
    </source>
</evidence>
<gene>
    <name evidence="2" type="ORF">ASILVAE211_21745</name>
</gene>